<dbReference type="GO" id="GO:0007165">
    <property type="term" value="P:signal transduction"/>
    <property type="evidence" value="ECO:0007669"/>
    <property type="project" value="InterPro"/>
</dbReference>
<reference evidence="3" key="1">
    <citation type="submission" date="2020-05" db="EMBL/GenBank/DDBJ databases">
        <title>Frigoriglobus tundricola gen. nov., sp. nov., a psychrotolerant cellulolytic planctomycete of the family Gemmataceae with two divergent copies of 16S rRNA gene.</title>
        <authorList>
            <person name="Kulichevskaya I.S."/>
            <person name="Ivanova A.A."/>
            <person name="Naumoff D.G."/>
            <person name="Beletsky A.V."/>
            <person name="Rijpstra W.I.C."/>
            <person name="Sinninghe Damste J.S."/>
            <person name="Mardanov A.V."/>
            <person name="Ravin N.V."/>
            <person name="Dedysh S.N."/>
        </authorList>
    </citation>
    <scope>NUCLEOTIDE SEQUENCE [LARGE SCALE GENOMIC DNA]</scope>
    <source>
        <strain evidence="3">PL17</strain>
    </source>
</reference>
<gene>
    <name evidence="2" type="ORF">FTUN_5772</name>
</gene>
<dbReference type="GO" id="GO:0006935">
    <property type="term" value="P:chemotaxis"/>
    <property type="evidence" value="ECO:0007669"/>
    <property type="project" value="InterPro"/>
</dbReference>
<dbReference type="SUPFAM" id="SSF50341">
    <property type="entry name" value="CheW-like"/>
    <property type="match status" value="1"/>
</dbReference>
<evidence type="ECO:0000313" key="2">
    <source>
        <dbReference type="EMBL" id="QJW98191.1"/>
    </source>
</evidence>
<dbReference type="PANTHER" id="PTHR22617:SF23">
    <property type="entry name" value="CHEMOTAXIS PROTEIN CHEW"/>
    <property type="match status" value="1"/>
</dbReference>
<dbReference type="AlphaFoldDB" id="A0A6M5YY70"/>
<dbReference type="KEGG" id="ftj:FTUN_5772"/>
<dbReference type="EMBL" id="CP053452">
    <property type="protein sequence ID" value="QJW98191.1"/>
    <property type="molecule type" value="Genomic_DNA"/>
</dbReference>
<dbReference type="SMART" id="SM00260">
    <property type="entry name" value="CheW"/>
    <property type="match status" value="1"/>
</dbReference>
<proteinExistence type="predicted"/>
<dbReference type="InterPro" id="IPR002545">
    <property type="entry name" value="CheW-lke_dom"/>
</dbReference>
<evidence type="ECO:0000313" key="3">
    <source>
        <dbReference type="Proteomes" id="UP000503447"/>
    </source>
</evidence>
<keyword evidence="3" id="KW-1185">Reference proteome</keyword>
<dbReference type="Pfam" id="PF01584">
    <property type="entry name" value="CheW"/>
    <property type="match status" value="1"/>
</dbReference>
<accession>A0A6M5YY70</accession>
<evidence type="ECO:0000259" key="1">
    <source>
        <dbReference type="PROSITE" id="PS50851"/>
    </source>
</evidence>
<name>A0A6M5YY70_9BACT</name>
<dbReference type="InterPro" id="IPR039315">
    <property type="entry name" value="CheW"/>
</dbReference>
<organism evidence="2 3">
    <name type="scientific">Frigoriglobus tundricola</name>
    <dbReference type="NCBI Taxonomy" id="2774151"/>
    <lineage>
        <taxon>Bacteria</taxon>
        <taxon>Pseudomonadati</taxon>
        <taxon>Planctomycetota</taxon>
        <taxon>Planctomycetia</taxon>
        <taxon>Gemmatales</taxon>
        <taxon>Gemmataceae</taxon>
        <taxon>Frigoriglobus</taxon>
    </lineage>
</organism>
<sequence>MATSEPYILFELAGTPYAVPSAGVQRMEMLEHVTPVPNAPPFVDGVVFSRGRVVPAINLRRRFGFERVAYDLRTRLIVVTHADRAVGLIVDSAREFVSISTDAVQPPPDALAGTSGNYLSGIATVADRVVLLLDVSEVLKHAADPAPAGGPGD</sequence>
<dbReference type="PROSITE" id="PS50851">
    <property type="entry name" value="CHEW"/>
    <property type="match status" value="1"/>
</dbReference>
<dbReference type="Gene3D" id="2.30.30.40">
    <property type="entry name" value="SH3 Domains"/>
    <property type="match status" value="1"/>
</dbReference>
<dbReference type="InterPro" id="IPR036061">
    <property type="entry name" value="CheW-like_dom_sf"/>
</dbReference>
<dbReference type="Gene3D" id="2.40.50.180">
    <property type="entry name" value="CheA-289, Domain 4"/>
    <property type="match status" value="1"/>
</dbReference>
<dbReference type="GO" id="GO:0005829">
    <property type="term" value="C:cytosol"/>
    <property type="evidence" value="ECO:0007669"/>
    <property type="project" value="TreeGrafter"/>
</dbReference>
<dbReference type="PANTHER" id="PTHR22617">
    <property type="entry name" value="CHEMOTAXIS SENSOR HISTIDINE KINASE-RELATED"/>
    <property type="match status" value="1"/>
</dbReference>
<protein>
    <recommendedName>
        <fullName evidence="1">CheW-like domain-containing protein</fullName>
    </recommendedName>
</protein>
<feature type="domain" description="CheW-like" evidence="1">
    <location>
        <begin position="4"/>
        <end position="144"/>
    </location>
</feature>
<dbReference type="Proteomes" id="UP000503447">
    <property type="component" value="Chromosome"/>
</dbReference>